<dbReference type="PROSITE" id="PS51900">
    <property type="entry name" value="CB"/>
    <property type="match status" value="1"/>
</dbReference>
<dbReference type="GO" id="GO:0015074">
    <property type="term" value="P:DNA integration"/>
    <property type="evidence" value="ECO:0007669"/>
    <property type="project" value="InterPro"/>
</dbReference>
<reference evidence="5 6" key="1">
    <citation type="submission" date="2017-10" db="EMBL/GenBank/DDBJ databases">
        <title>Complete Genome Sequence of Faecalibacterium prausnitzii isolated from the gut of healthy adult Indian.</title>
        <authorList>
            <person name="Bag S."/>
            <person name="Ghosh T.S."/>
            <person name="Das B."/>
        </authorList>
    </citation>
    <scope>NUCLEOTIDE SEQUENCE [LARGE SCALE GENOMIC DNA]</scope>
    <source>
        <strain evidence="5 6">Indica</strain>
    </source>
</reference>
<dbReference type="InterPro" id="IPR004107">
    <property type="entry name" value="Integrase_SAM-like_N"/>
</dbReference>
<proteinExistence type="inferred from homology"/>
<dbReference type="GO" id="GO:0003677">
    <property type="term" value="F:DNA binding"/>
    <property type="evidence" value="ECO:0007669"/>
    <property type="project" value="UniProtKB-UniRule"/>
</dbReference>
<comment type="similarity">
    <text evidence="1">Belongs to the 'phage' integrase family.</text>
</comment>
<dbReference type="EMBL" id="CP023819">
    <property type="protein sequence ID" value="ATL89082.1"/>
    <property type="molecule type" value="Genomic_DNA"/>
</dbReference>
<dbReference type="InterPro" id="IPR010998">
    <property type="entry name" value="Integrase_recombinase_N"/>
</dbReference>
<dbReference type="Gene3D" id="1.10.150.130">
    <property type="match status" value="1"/>
</dbReference>
<name>A0A291T7H0_9FIRM</name>
<organism evidence="5 6">
    <name type="scientific">Faecalibacterium prausnitzii</name>
    <dbReference type="NCBI Taxonomy" id="853"/>
    <lineage>
        <taxon>Bacteria</taxon>
        <taxon>Bacillati</taxon>
        <taxon>Bacillota</taxon>
        <taxon>Clostridia</taxon>
        <taxon>Eubacteriales</taxon>
        <taxon>Oscillospiraceae</taxon>
        <taxon>Faecalibacterium</taxon>
    </lineage>
</organism>
<dbReference type="InterPro" id="IPR044068">
    <property type="entry name" value="CB"/>
</dbReference>
<evidence type="ECO:0000256" key="2">
    <source>
        <dbReference type="ARBA" id="ARBA00023125"/>
    </source>
</evidence>
<feature type="domain" description="Core-binding (CB)" evidence="4">
    <location>
        <begin position="7"/>
        <end position="67"/>
    </location>
</feature>
<accession>A0A291T7H0</accession>
<dbReference type="Proteomes" id="UP000223709">
    <property type="component" value="Chromosome"/>
</dbReference>
<gene>
    <name evidence="5" type="ORF">CRH10_01495</name>
</gene>
<evidence type="ECO:0000313" key="6">
    <source>
        <dbReference type="Proteomes" id="UP000223709"/>
    </source>
</evidence>
<evidence type="ECO:0000256" key="1">
    <source>
        <dbReference type="ARBA" id="ARBA00008857"/>
    </source>
</evidence>
<protein>
    <recommendedName>
        <fullName evidence="4">Core-binding (CB) domain-containing protein</fullName>
    </recommendedName>
</protein>
<keyword evidence="2 3" id="KW-0238">DNA-binding</keyword>
<evidence type="ECO:0000259" key="4">
    <source>
        <dbReference type="PROSITE" id="PS51900"/>
    </source>
</evidence>
<evidence type="ECO:0000256" key="3">
    <source>
        <dbReference type="PROSITE-ProRule" id="PRU01248"/>
    </source>
</evidence>
<dbReference type="AlphaFoldDB" id="A0A291T7H0"/>
<sequence length="67" mass="7913">MIQEVVFMLERDAELFIEHCELKGLSKKTIGSYEQTMRLFIRFSNEQGIVQTEKVTHMMVQNYISVN</sequence>
<evidence type="ECO:0000313" key="5">
    <source>
        <dbReference type="EMBL" id="ATL89082.1"/>
    </source>
</evidence>
<dbReference type="Pfam" id="PF02899">
    <property type="entry name" value="Phage_int_SAM_1"/>
    <property type="match status" value="1"/>
</dbReference>